<dbReference type="NCBIfam" id="TIGR01640">
    <property type="entry name" value="F_box_assoc_1"/>
    <property type="match status" value="1"/>
</dbReference>
<dbReference type="AlphaFoldDB" id="B9S397"/>
<dbReference type="GO" id="GO:0016874">
    <property type="term" value="F:ligase activity"/>
    <property type="evidence" value="ECO:0007669"/>
    <property type="project" value="UniProtKB-KW"/>
</dbReference>
<feature type="domain" description="F-box" evidence="1">
    <location>
        <begin position="4"/>
        <end position="44"/>
    </location>
</feature>
<dbReference type="EMBL" id="EQ973857">
    <property type="protein sequence ID" value="EEF41879.1"/>
    <property type="molecule type" value="Genomic_DNA"/>
</dbReference>
<dbReference type="PANTHER" id="PTHR31672:SF13">
    <property type="entry name" value="F-BOX PROTEIN CPR30-LIKE"/>
    <property type="match status" value="1"/>
</dbReference>
<protein>
    <submittedName>
        <fullName evidence="2">Ubiquitin-protein ligase, putative</fullName>
    </submittedName>
</protein>
<dbReference type="InterPro" id="IPR036047">
    <property type="entry name" value="F-box-like_dom_sf"/>
</dbReference>
<keyword evidence="2" id="KW-0436">Ligase</keyword>
<sequence length="358" mass="41372">MSSLFPDIIFDVLLRLPVKTLLRFRCISKSYCTLIDNPDFIKAHLDTSIQTKPRKKLILLRHQSNGVAEFYAADHNGGLIDPIKLKSPIKSKSNGTRIVGSCNSLVLLMQNTDKLLLWNPFTTQYKILPEPQREKATFTSQYLQYDVFGLGYDAASDDYKVVRIQKCRSKKDGVGIYSLRSNSWTRLHDFPCDNYEFDWTAMGKHVSGTLYWLCAKETYSVSIIAFDILTEKFHALQIPAQYSRQYNKLHVVEGRLCLSSRRYADYHKTKLNLYVGEKHGARLTWSKMGKIMYTRSGRDFSFLKPFSCLKDGDKVLLDIELKDIIWYGNMEEYVEVWRDLTTCWENLVSLGNGNAICR</sequence>
<dbReference type="InterPro" id="IPR017451">
    <property type="entry name" value="F-box-assoc_interact_dom"/>
</dbReference>
<evidence type="ECO:0000259" key="1">
    <source>
        <dbReference type="SMART" id="SM00256"/>
    </source>
</evidence>
<dbReference type="InterPro" id="IPR006527">
    <property type="entry name" value="F-box-assoc_dom_typ1"/>
</dbReference>
<dbReference type="InterPro" id="IPR001810">
    <property type="entry name" value="F-box_dom"/>
</dbReference>
<dbReference type="Pfam" id="PF07734">
    <property type="entry name" value="FBA_1"/>
    <property type="match status" value="1"/>
</dbReference>
<proteinExistence type="predicted"/>
<dbReference type="SMART" id="SM00256">
    <property type="entry name" value="FBOX"/>
    <property type="match status" value="1"/>
</dbReference>
<dbReference type="Pfam" id="PF00646">
    <property type="entry name" value="F-box"/>
    <property type="match status" value="1"/>
</dbReference>
<reference evidence="3" key="1">
    <citation type="journal article" date="2010" name="Nat. Biotechnol.">
        <title>Draft genome sequence of the oilseed species Ricinus communis.</title>
        <authorList>
            <person name="Chan A.P."/>
            <person name="Crabtree J."/>
            <person name="Zhao Q."/>
            <person name="Lorenzi H."/>
            <person name="Orvis J."/>
            <person name="Puiu D."/>
            <person name="Melake-Berhan A."/>
            <person name="Jones K.M."/>
            <person name="Redman J."/>
            <person name="Chen G."/>
            <person name="Cahoon E.B."/>
            <person name="Gedil M."/>
            <person name="Stanke M."/>
            <person name="Haas B.J."/>
            <person name="Wortman J.R."/>
            <person name="Fraser-Liggett C.M."/>
            <person name="Ravel J."/>
            <person name="Rabinowicz P.D."/>
        </authorList>
    </citation>
    <scope>NUCLEOTIDE SEQUENCE [LARGE SCALE GENOMIC DNA]</scope>
    <source>
        <strain evidence="3">cv. Hale</strain>
    </source>
</reference>
<dbReference type="SUPFAM" id="SSF81383">
    <property type="entry name" value="F-box domain"/>
    <property type="match status" value="1"/>
</dbReference>
<dbReference type="STRING" id="3988.B9S397"/>
<organism evidence="2 3">
    <name type="scientific">Ricinus communis</name>
    <name type="common">Castor bean</name>
    <dbReference type="NCBI Taxonomy" id="3988"/>
    <lineage>
        <taxon>Eukaryota</taxon>
        <taxon>Viridiplantae</taxon>
        <taxon>Streptophyta</taxon>
        <taxon>Embryophyta</taxon>
        <taxon>Tracheophyta</taxon>
        <taxon>Spermatophyta</taxon>
        <taxon>Magnoliopsida</taxon>
        <taxon>eudicotyledons</taxon>
        <taxon>Gunneridae</taxon>
        <taxon>Pentapetalae</taxon>
        <taxon>rosids</taxon>
        <taxon>fabids</taxon>
        <taxon>Malpighiales</taxon>
        <taxon>Euphorbiaceae</taxon>
        <taxon>Acalyphoideae</taxon>
        <taxon>Acalypheae</taxon>
        <taxon>Ricinus</taxon>
    </lineage>
</organism>
<gene>
    <name evidence="2" type="ORF">RCOM_0731710</name>
</gene>
<keyword evidence="3" id="KW-1185">Reference proteome</keyword>
<dbReference type="Proteomes" id="UP000008311">
    <property type="component" value="Unassembled WGS sequence"/>
</dbReference>
<accession>B9S397</accession>
<evidence type="ECO:0000313" key="2">
    <source>
        <dbReference type="EMBL" id="EEF41879.1"/>
    </source>
</evidence>
<dbReference type="InterPro" id="IPR050796">
    <property type="entry name" value="SCF_F-box_component"/>
</dbReference>
<dbReference type="PANTHER" id="PTHR31672">
    <property type="entry name" value="BNACNNG10540D PROTEIN"/>
    <property type="match status" value="1"/>
</dbReference>
<dbReference type="eggNOG" id="ENOG502QVMN">
    <property type="taxonomic scope" value="Eukaryota"/>
</dbReference>
<evidence type="ECO:0000313" key="3">
    <source>
        <dbReference type="Proteomes" id="UP000008311"/>
    </source>
</evidence>
<name>B9S397_RICCO</name>
<dbReference type="InParanoid" id="B9S397"/>